<feature type="compositionally biased region" description="Polar residues" evidence="1">
    <location>
        <begin position="45"/>
        <end position="79"/>
    </location>
</feature>
<feature type="transmembrane region" description="Helical" evidence="2">
    <location>
        <begin position="115"/>
        <end position="140"/>
    </location>
</feature>
<keyword evidence="2" id="KW-0472">Membrane</keyword>
<dbReference type="OrthoDB" id="149925at2"/>
<keyword evidence="4" id="KW-1185">Reference proteome</keyword>
<dbReference type="Proteomes" id="UP000287224">
    <property type="component" value="Unassembled WGS sequence"/>
</dbReference>
<evidence type="ECO:0000313" key="3">
    <source>
        <dbReference type="EMBL" id="GCE04760.1"/>
    </source>
</evidence>
<comment type="caution">
    <text evidence="3">The sequence shown here is derived from an EMBL/GenBank/DDBJ whole genome shotgun (WGS) entry which is preliminary data.</text>
</comment>
<dbReference type="EMBL" id="BIFQ01000001">
    <property type="protein sequence ID" value="GCE04760.1"/>
    <property type="molecule type" value="Genomic_DNA"/>
</dbReference>
<dbReference type="AlphaFoldDB" id="A0A401ZCZ6"/>
<gene>
    <name evidence="3" type="ORF">KDAU_20890</name>
</gene>
<evidence type="ECO:0000256" key="2">
    <source>
        <dbReference type="SAM" id="Phobius"/>
    </source>
</evidence>
<protein>
    <submittedName>
        <fullName evidence="3">Uncharacterized protein</fullName>
    </submittedName>
</protein>
<feature type="region of interest" description="Disordered" evidence="1">
    <location>
        <begin position="41"/>
        <end position="113"/>
    </location>
</feature>
<organism evidence="3 4">
    <name type="scientific">Dictyobacter aurantiacus</name>
    <dbReference type="NCBI Taxonomy" id="1936993"/>
    <lineage>
        <taxon>Bacteria</taxon>
        <taxon>Bacillati</taxon>
        <taxon>Chloroflexota</taxon>
        <taxon>Ktedonobacteria</taxon>
        <taxon>Ktedonobacterales</taxon>
        <taxon>Dictyobacteraceae</taxon>
        <taxon>Dictyobacter</taxon>
    </lineage>
</organism>
<dbReference type="RefSeq" id="WP_126595877.1">
    <property type="nucleotide sequence ID" value="NZ_BIFQ01000001.1"/>
</dbReference>
<evidence type="ECO:0000313" key="4">
    <source>
        <dbReference type="Proteomes" id="UP000287224"/>
    </source>
</evidence>
<accession>A0A401ZCZ6</accession>
<sequence>MGTTYTRQQPAYYDVDDRDDLYVTRMPSSARRYKPYETIDDPLVLQNQNTSSIQRRRSSGNTTKTKGVYTTRQQGSAASSAVRPSRTVDVYPDDPDRGRNRGRNNGKPGKQPRRFVPTLIVGMIVAVVLLFGLTSLVSWWQGFQQDMTYGYPRTSQIDAVVGHNDSKDHPTHFMFINLHGHIQVIEIPGGDTSKTRIFNGPVLDGSGQDLIPVTGNVVNQQGKINLIVHVGSQDFTFVNDGKMFHPR</sequence>
<proteinExistence type="predicted"/>
<evidence type="ECO:0000256" key="1">
    <source>
        <dbReference type="SAM" id="MobiDB-lite"/>
    </source>
</evidence>
<keyword evidence="2" id="KW-1133">Transmembrane helix</keyword>
<name>A0A401ZCZ6_9CHLR</name>
<keyword evidence="2" id="KW-0812">Transmembrane</keyword>
<reference evidence="4" key="1">
    <citation type="submission" date="2018-12" db="EMBL/GenBank/DDBJ databases">
        <title>Tengunoibacter tsumagoiensis gen. nov., sp. nov., Dictyobacter kobayashii sp. nov., D. alpinus sp. nov., and D. joshuensis sp. nov. and description of Dictyobacteraceae fam. nov. within the order Ktedonobacterales isolated from Tengu-no-mugimeshi.</title>
        <authorList>
            <person name="Wang C.M."/>
            <person name="Zheng Y."/>
            <person name="Sakai Y."/>
            <person name="Toyoda A."/>
            <person name="Minakuchi Y."/>
            <person name="Abe K."/>
            <person name="Yokota A."/>
            <person name="Yabe S."/>
        </authorList>
    </citation>
    <scope>NUCLEOTIDE SEQUENCE [LARGE SCALE GENOMIC DNA]</scope>
    <source>
        <strain evidence="4">S-27</strain>
    </source>
</reference>